<evidence type="ECO:0000313" key="1">
    <source>
        <dbReference type="EMBL" id="NXY20609.1"/>
    </source>
</evidence>
<gene>
    <name evidence="1" type="primary">Erv31_3</name>
    <name evidence="1" type="ORF">ATRCLA_R16295</name>
</gene>
<keyword evidence="2" id="KW-1185">Reference proteome</keyword>
<dbReference type="SUPFAM" id="SSF58069">
    <property type="entry name" value="Virus ectodomain"/>
    <property type="match status" value="1"/>
</dbReference>
<comment type="caution">
    <text evidence="1">The sequence shown here is derived from an EMBL/GenBank/DDBJ whole genome shotgun (WGS) entry which is preliminary data.</text>
</comment>
<dbReference type="OrthoDB" id="8949317at2759"/>
<dbReference type="AlphaFoldDB" id="A0A852P4V4"/>
<name>A0A852P4V4_9PASS</name>
<reference evidence="1" key="1">
    <citation type="submission" date="2020-02" db="EMBL/GenBank/DDBJ databases">
        <title>Bird 10,000 Genomes (B10K) Project - Family phase.</title>
        <authorList>
            <person name="Zhang G."/>
        </authorList>
    </citation>
    <scope>NUCLEOTIDE SEQUENCE</scope>
    <source>
        <strain evidence="1">B10K-DU-029-61</strain>
        <tissue evidence="1">Blood</tissue>
    </source>
</reference>
<dbReference type="Gene3D" id="1.10.287.210">
    <property type="match status" value="1"/>
</dbReference>
<feature type="non-terminal residue" evidence="1">
    <location>
        <position position="59"/>
    </location>
</feature>
<feature type="non-terminal residue" evidence="1">
    <location>
        <position position="1"/>
    </location>
</feature>
<accession>A0A852P4V4</accession>
<proteinExistence type="predicted"/>
<protein>
    <submittedName>
        <fullName evidence="1">ENR1 protein</fullName>
    </submittedName>
</protein>
<dbReference type="Proteomes" id="UP000658642">
    <property type="component" value="Unassembled WGS sequence"/>
</dbReference>
<evidence type="ECO:0000313" key="2">
    <source>
        <dbReference type="Proteomes" id="UP000658642"/>
    </source>
</evidence>
<sequence>MLNHIIRLQAVLEIITNQTALAIDLNSAQQRQMRTAVYQNRLALDWHSCLLRKEVCVEN</sequence>
<dbReference type="EMBL" id="WBMZ01009777">
    <property type="protein sequence ID" value="NXY20609.1"/>
    <property type="molecule type" value="Genomic_DNA"/>
</dbReference>
<organism evidence="1 2">
    <name type="scientific">Atrichornis clamosus</name>
    <dbReference type="NCBI Taxonomy" id="449594"/>
    <lineage>
        <taxon>Eukaryota</taxon>
        <taxon>Metazoa</taxon>
        <taxon>Chordata</taxon>
        <taxon>Craniata</taxon>
        <taxon>Vertebrata</taxon>
        <taxon>Euteleostomi</taxon>
        <taxon>Archelosauria</taxon>
        <taxon>Archosauria</taxon>
        <taxon>Dinosauria</taxon>
        <taxon>Saurischia</taxon>
        <taxon>Theropoda</taxon>
        <taxon>Coelurosauria</taxon>
        <taxon>Aves</taxon>
        <taxon>Neognathae</taxon>
        <taxon>Neoaves</taxon>
        <taxon>Telluraves</taxon>
        <taxon>Australaves</taxon>
        <taxon>Passeriformes</taxon>
        <taxon>Menuridae</taxon>
        <taxon>Atrichornis</taxon>
    </lineage>
</organism>